<dbReference type="InterPro" id="IPR005104">
    <property type="entry name" value="WHTH_HrcA_DNA-bd"/>
</dbReference>
<dbReference type="Gene3D" id="3.30.450.40">
    <property type="match status" value="1"/>
</dbReference>
<dbReference type="Pfam" id="PF01628">
    <property type="entry name" value="HrcA"/>
    <property type="match status" value="1"/>
</dbReference>
<dbReference type="Gene3D" id="3.30.390.60">
    <property type="entry name" value="Heat-inducible transcription repressor hrca homolog, domain 3"/>
    <property type="match status" value="1"/>
</dbReference>
<dbReference type="PIRSF" id="PIRSF005485">
    <property type="entry name" value="HrcA"/>
    <property type="match status" value="1"/>
</dbReference>
<keyword evidence="2 5" id="KW-0805">Transcription regulation</keyword>
<evidence type="ECO:0000256" key="4">
    <source>
        <dbReference type="ARBA" id="ARBA00023163"/>
    </source>
</evidence>
<reference evidence="8" key="1">
    <citation type="submission" date="2020-10" db="EMBL/GenBank/DDBJ databases">
        <authorList>
            <person name="Gilroy R."/>
        </authorList>
    </citation>
    <scope>NUCLEOTIDE SEQUENCE</scope>
    <source>
        <strain evidence="8">10406</strain>
    </source>
</reference>
<evidence type="ECO:0000259" key="6">
    <source>
        <dbReference type="Pfam" id="PF01628"/>
    </source>
</evidence>
<dbReference type="NCBIfam" id="TIGR00331">
    <property type="entry name" value="hrcA"/>
    <property type="match status" value="1"/>
</dbReference>
<dbReference type="PANTHER" id="PTHR34824">
    <property type="entry name" value="HEAT-INDUCIBLE TRANSCRIPTION REPRESSOR HRCA"/>
    <property type="match status" value="1"/>
</dbReference>
<dbReference type="Gene3D" id="1.10.10.10">
    <property type="entry name" value="Winged helix-like DNA-binding domain superfamily/Winged helix DNA-binding domain"/>
    <property type="match status" value="1"/>
</dbReference>
<dbReference type="SUPFAM" id="SSF55781">
    <property type="entry name" value="GAF domain-like"/>
    <property type="match status" value="1"/>
</dbReference>
<dbReference type="SUPFAM" id="SSF46785">
    <property type="entry name" value="Winged helix' DNA-binding domain"/>
    <property type="match status" value="1"/>
</dbReference>
<dbReference type="GO" id="GO:0003677">
    <property type="term" value="F:DNA binding"/>
    <property type="evidence" value="ECO:0007669"/>
    <property type="project" value="InterPro"/>
</dbReference>
<comment type="function">
    <text evidence="5">Negative regulator of class I heat shock genes (grpE-dnaK-dnaJ and groELS operons). Prevents heat-shock induction of these operons.</text>
</comment>
<evidence type="ECO:0000313" key="8">
    <source>
        <dbReference type="EMBL" id="HIU98450.1"/>
    </source>
</evidence>
<dbReference type="InterPro" id="IPR036388">
    <property type="entry name" value="WH-like_DNA-bd_sf"/>
</dbReference>
<dbReference type="Proteomes" id="UP000886857">
    <property type="component" value="Unassembled WGS sequence"/>
</dbReference>
<dbReference type="InterPro" id="IPR036390">
    <property type="entry name" value="WH_DNA-bd_sf"/>
</dbReference>
<dbReference type="InterPro" id="IPR002571">
    <property type="entry name" value="HrcA"/>
</dbReference>
<keyword evidence="3 5" id="KW-0346">Stress response</keyword>
<dbReference type="InterPro" id="IPR021153">
    <property type="entry name" value="HrcA_C"/>
</dbReference>
<accession>A0A9D1SWB1</accession>
<feature type="domain" description="Heat-inducible transcription repressor HrcA C-terminal" evidence="6">
    <location>
        <begin position="113"/>
        <end position="327"/>
    </location>
</feature>
<dbReference type="PANTHER" id="PTHR34824:SF1">
    <property type="entry name" value="HEAT-INDUCIBLE TRANSCRIPTION REPRESSOR HRCA"/>
    <property type="match status" value="1"/>
</dbReference>
<dbReference type="InterPro" id="IPR023120">
    <property type="entry name" value="WHTH_transcript_rep_HrcA_IDD"/>
</dbReference>
<comment type="similarity">
    <text evidence="5">Belongs to the HrcA family.</text>
</comment>
<dbReference type="HAMAP" id="MF_00081">
    <property type="entry name" value="HrcA"/>
    <property type="match status" value="1"/>
</dbReference>
<sequence>MSKELSERKKRILRALVEMYIATGQPVSSADIQSRYLPEVSSATVRAELSALEALGYVAQPHTSAGRIPLKEAYKLYVGGLDAEHEGGALTDAETAFIRSRFEDKLDEVGDLSRRAAKIISDVTNYTSFFVSSHAAPVIDEVKLVPLRGGRALVLIVTDAGLIADKTVEVDASLKPEYIDSAAELLNKVFVGRRADELAEADIESEIAGEIEGFRDIFDTVLAIIRSYVREHSDDDVAVEGALKMLDYPEYDVADAKNFLSVLSDRSCVSELLDDTEDSIEFSVRIGKEDSGVDKCAIITAAYRVGDEVVGRAGVIGPERMDYKKVIGVLDYMKKTFSTVLGGDADCGGDDKNDEE</sequence>
<protein>
    <recommendedName>
        <fullName evidence="5">Heat-inducible transcription repressor HrcA</fullName>
    </recommendedName>
</protein>
<evidence type="ECO:0000256" key="2">
    <source>
        <dbReference type="ARBA" id="ARBA00023015"/>
    </source>
</evidence>
<evidence type="ECO:0000313" key="9">
    <source>
        <dbReference type="Proteomes" id="UP000886857"/>
    </source>
</evidence>
<comment type="caution">
    <text evidence="8">The sequence shown here is derived from an EMBL/GenBank/DDBJ whole genome shotgun (WGS) entry which is preliminary data.</text>
</comment>
<keyword evidence="1 5" id="KW-0678">Repressor</keyword>
<dbReference type="InterPro" id="IPR029016">
    <property type="entry name" value="GAF-like_dom_sf"/>
</dbReference>
<dbReference type="AlphaFoldDB" id="A0A9D1SWB1"/>
<feature type="domain" description="Winged helix-turn-helix transcription repressor HrcA DNA-binding" evidence="7">
    <location>
        <begin position="4"/>
        <end position="75"/>
    </location>
</feature>
<organism evidence="8 9">
    <name type="scientific">Candidatus Limadaptatus stercoripullorum</name>
    <dbReference type="NCBI Taxonomy" id="2840846"/>
    <lineage>
        <taxon>Bacteria</taxon>
        <taxon>Bacillati</taxon>
        <taxon>Bacillota</taxon>
        <taxon>Clostridia</taxon>
        <taxon>Eubacteriales</taxon>
        <taxon>Candidatus Limadaptatus</taxon>
    </lineage>
</organism>
<evidence type="ECO:0000259" key="7">
    <source>
        <dbReference type="Pfam" id="PF03444"/>
    </source>
</evidence>
<evidence type="ECO:0000256" key="1">
    <source>
        <dbReference type="ARBA" id="ARBA00022491"/>
    </source>
</evidence>
<proteinExistence type="inferred from homology"/>
<evidence type="ECO:0000256" key="5">
    <source>
        <dbReference type="HAMAP-Rule" id="MF_00081"/>
    </source>
</evidence>
<name>A0A9D1SWB1_9FIRM</name>
<evidence type="ECO:0000256" key="3">
    <source>
        <dbReference type="ARBA" id="ARBA00023016"/>
    </source>
</evidence>
<reference evidence="8" key="2">
    <citation type="journal article" date="2021" name="PeerJ">
        <title>Extensive microbial diversity within the chicken gut microbiome revealed by metagenomics and culture.</title>
        <authorList>
            <person name="Gilroy R."/>
            <person name="Ravi A."/>
            <person name="Getino M."/>
            <person name="Pursley I."/>
            <person name="Horton D.L."/>
            <person name="Alikhan N.F."/>
            <person name="Baker D."/>
            <person name="Gharbi K."/>
            <person name="Hall N."/>
            <person name="Watson M."/>
            <person name="Adriaenssens E.M."/>
            <person name="Foster-Nyarko E."/>
            <person name="Jarju S."/>
            <person name="Secka A."/>
            <person name="Antonio M."/>
            <person name="Oren A."/>
            <person name="Chaudhuri R.R."/>
            <person name="La Ragione R."/>
            <person name="Hildebrand F."/>
            <person name="Pallen M.J."/>
        </authorList>
    </citation>
    <scope>NUCLEOTIDE SEQUENCE</scope>
    <source>
        <strain evidence="8">10406</strain>
    </source>
</reference>
<gene>
    <name evidence="5 8" type="primary">hrcA</name>
    <name evidence="8" type="ORF">IAC73_01225</name>
</gene>
<dbReference type="GO" id="GO:0045892">
    <property type="term" value="P:negative regulation of DNA-templated transcription"/>
    <property type="evidence" value="ECO:0007669"/>
    <property type="project" value="UniProtKB-UniRule"/>
</dbReference>
<dbReference type="EMBL" id="DVOE01000013">
    <property type="protein sequence ID" value="HIU98450.1"/>
    <property type="molecule type" value="Genomic_DNA"/>
</dbReference>
<dbReference type="Pfam" id="PF03444">
    <property type="entry name" value="WHD_HrcA"/>
    <property type="match status" value="1"/>
</dbReference>
<keyword evidence="4 5" id="KW-0804">Transcription</keyword>